<evidence type="ECO:0000259" key="7">
    <source>
        <dbReference type="PROSITE" id="PS51123"/>
    </source>
</evidence>
<dbReference type="GO" id="GO:0009279">
    <property type="term" value="C:cell outer membrane"/>
    <property type="evidence" value="ECO:0007669"/>
    <property type="project" value="UniProtKB-SubCell"/>
</dbReference>
<dbReference type="InterPro" id="IPR007055">
    <property type="entry name" value="BON_dom"/>
</dbReference>
<dbReference type="InterPro" id="IPR036737">
    <property type="entry name" value="OmpA-like_sf"/>
</dbReference>
<dbReference type="Gene3D" id="3.40.1520.20">
    <property type="match status" value="3"/>
</dbReference>
<evidence type="ECO:0000256" key="1">
    <source>
        <dbReference type="ARBA" id="ARBA00004442"/>
    </source>
</evidence>
<keyword evidence="9" id="KW-1185">Reference proteome</keyword>
<dbReference type="PROSITE" id="PS51123">
    <property type="entry name" value="OMPA_2"/>
    <property type="match status" value="1"/>
</dbReference>
<keyword evidence="6" id="KW-0732">Signal</keyword>
<evidence type="ECO:0000313" key="9">
    <source>
        <dbReference type="Proteomes" id="UP000479043"/>
    </source>
</evidence>
<accession>A0A6L8LQC2</accession>
<dbReference type="SUPFAM" id="SSF103088">
    <property type="entry name" value="OmpA-like"/>
    <property type="match status" value="1"/>
</dbReference>
<proteinExistence type="predicted"/>
<dbReference type="EMBL" id="WWEN01000010">
    <property type="protein sequence ID" value="MYM57286.1"/>
    <property type="molecule type" value="Genomic_DNA"/>
</dbReference>
<keyword evidence="3" id="KW-0998">Cell outer membrane</keyword>
<evidence type="ECO:0000256" key="2">
    <source>
        <dbReference type="ARBA" id="ARBA00023136"/>
    </source>
</evidence>
<feature type="region of interest" description="Disordered" evidence="5">
    <location>
        <begin position="615"/>
        <end position="675"/>
    </location>
</feature>
<dbReference type="CDD" id="cd07185">
    <property type="entry name" value="OmpA_C-like"/>
    <property type="match status" value="1"/>
</dbReference>
<evidence type="ECO:0000313" key="8">
    <source>
        <dbReference type="EMBL" id="MYM57286.1"/>
    </source>
</evidence>
<feature type="chain" id="PRO_5026883022" evidence="6">
    <location>
        <begin position="24"/>
        <end position="675"/>
    </location>
</feature>
<dbReference type="RefSeq" id="WP_160975192.1">
    <property type="nucleotide sequence ID" value="NZ_WWEN01000010.1"/>
</dbReference>
<evidence type="ECO:0000256" key="3">
    <source>
        <dbReference type="ARBA" id="ARBA00023237"/>
    </source>
</evidence>
<protein>
    <submittedName>
        <fullName evidence="8">OmpA family protein</fullName>
    </submittedName>
</protein>
<dbReference type="InterPro" id="IPR006664">
    <property type="entry name" value="OMP_bac"/>
</dbReference>
<evidence type="ECO:0000256" key="5">
    <source>
        <dbReference type="SAM" id="MobiDB-lite"/>
    </source>
</evidence>
<organism evidence="8 9">
    <name type="scientific">Thalassovita mangrovi</name>
    <dbReference type="NCBI Taxonomy" id="2692236"/>
    <lineage>
        <taxon>Bacteria</taxon>
        <taxon>Pseudomonadati</taxon>
        <taxon>Pseudomonadota</taxon>
        <taxon>Alphaproteobacteria</taxon>
        <taxon>Rhodobacterales</taxon>
        <taxon>Roseobacteraceae</taxon>
        <taxon>Thalassovita</taxon>
    </lineage>
</organism>
<gene>
    <name evidence="8" type="ORF">GR167_18355</name>
</gene>
<dbReference type="PANTHER" id="PTHR30329">
    <property type="entry name" value="STATOR ELEMENT OF FLAGELLAR MOTOR COMPLEX"/>
    <property type="match status" value="1"/>
</dbReference>
<dbReference type="PANTHER" id="PTHR30329:SF21">
    <property type="entry name" value="LIPOPROTEIN YIAD-RELATED"/>
    <property type="match status" value="1"/>
</dbReference>
<comment type="subcellular location">
    <subcellularLocation>
        <location evidence="1">Cell outer membrane</location>
    </subcellularLocation>
</comment>
<dbReference type="PRINTS" id="PR01021">
    <property type="entry name" value="OMPADOMAIN"/>
</dbReference>
<feature type="domain" description="OmpA-like" evidence="7">
    <location>
        <begin position="486"/>
        <end position="603"/>
    </location>
</feature>
<dbReference type="AlphaFoldDB" id="A0A6L8LQC2"/>
<keyword evidence="2 4" id="KW-0472">Membrane</keyword>
<dbReference type="Proteomes" id="UP000479043">
    <property type="component" value="Unassembled WGS sequence"/>
</dbReference>
<comment type="caution">
    <text evidence="8">The sequence shown here is derived from an EMBL/GenBank/DDBJ whole genome shotgun (WGS) entry which is preliminary data.</text>
</comment>
<evidence type="ECO:0000256" key="4">
    <source>
        <dbReference type="PROSITE-ProRule" id="PRU00473"/>
    </source>
</evidence>
<dbReference type="Pfam" id="PF04972">
    <property type="entry name" value="BON"/>
    <property type="match status" value="1"/>
</dbReference>
<name>A0A6L8LQC2_9RHOB</name>
<dbReference type="Pfam" id="PF00691">
    <property type="entry name" value="OmpA"/>
    <property type="match status" value="1"/>
</dbReference>
<sequence>MRLSSLLITAAPFAIAAALGLLAAHSVVDVIEDNSELGIRRSLDDQGLTWAEVHADGLKVFLTGTAPSEAQRFKAITTAGGVVDAARVIDDMGVADSASMQAPRFSIEILRNDSGISLIGLVPADMDRGKLVKSLQSIAGDAPVSDLLQTADYDMPEDWEDSVDFGIKALKTLPRSKISVEAGAIAIRAMTDSAEAKLKLEKDLSRAAGHDLELALDISAPRPVITPFTLRFLIEGDEARFDACSAEDEEARDRILAAARKAGLSGEADCTIGLGVPSPRWAEAAELSIAALADLGGGSVTFADADITLIAAEGTEQARFDRVVGELENDLPDLFSLHPTLPRPADLEPGEAPEFVATLSPEGQVQLRGRLSDDLARAATESYARARFGSASVYTAARLDDTLPDSWPLRVLAAIEALSQLSNGAVTVTPDVISIYGKTGRPDASARIARLLVAKLGESARFDIDVEYLEKLDPVAAIPTPEECEARIGKILETSKINFEPGSYTPDANSQNIIDAIAEILKECGEIKMEIGGYTDSQGRESMNQALSQARAQAVLNALRERRILTSSFKAVGYGESNPIASNETEEGRDANRRIEFKLIRPEPVVEGETALESLEAEAAEQGMDATAEGADNDTIPAAEEEATTAETDQPTAEEDMPAEEDKPGEDADAEDANQ</sequence>
<dbReference type="InterPro" id="IPR050330">
    <property type="entry name" value="Bact_OuterMem_StrucFunc"/>
</dbReference>
<feature type="signal peptide" evidence="6">
    <location>
        <begin position="1"/>
        <end position="23"/>
    </location>
</feature>
<dbReference type="InterPro" id="IPR006665">
    <property type="entry name" value="OmpA-like"/>
</dbReference>
<dbReference type="Gene3D" id="3.30.1330.60">
    <property type="entry name" value="OmpA-like domain"/>
    <property type="match status" value="1"/>
</dbReference>
<reference evidence="8 9" key="1">
    <citation type="submission" date="2020-01" db="EMBL/GenBank/DDBJ databases">
        <authorList>
            <person name="Chen S."/>
        </authorList>
    </citation>
    <scope>NUCLEOTIDE SEQUENCE [LARGE SCALE GENOMIC DNA]</scope>
    <source>
        <strain evidence="8 9">GS-10</strain>
    </source>
</reference>
<evidence type="ECO:0000256" key="6">
    <source>
        <dbReference type="SAM" id="SignalP"/>
    </source>
</evidence>